<gene>
    <name evidence="1" type="ORF">ABJ99_1228</name>
</gene>
<name>A0A0N1JMS0_PSESX</name>
<dbReference type="Proteomes" id="UP000037891">
    <property type="component" value="Unassembled WGS sequence"/>
</dbReference>
<dbReference type="PATRIC" id="fig|81035.3.peg.1306"/>
<comment type="caution">
    <text evidence="1">The sequence shown here is derived from an EMBL/GenBank/DDBJ whole genome shotgun (WGS) entry which is preliminary data.</text>
</comment>
<accession>A0A0N1JMS0</accession>
<sequence>MSAHRIEYKQPSNRRAPSALKIIRDLAIELFPQWADRFESMTENAVETLVKGGH</sequence>
<protein>
    <submittedName>
        <fullName evidence="1">Nucleotide binding protein</fullName>
    </submittedName>
</protein>
<proteinExistence type="predicted"/>
<dbReference type="AlphaFoldDB" id="A0A0N1JMS0"/>
<dbReference type="EMBL" id="LGLN01000097">
    <property type="protein sequence ID" value="KPC23962.1"/>
    <property type="molecule type" value="Genomic_DNA"/>
</dbReference>
<evidence type="ECO:0000313" key="2">
    <source>
        <dbReference type="Proteomes" id="UP000037891"/>
    </source>
</evidence>
<organism evidence="1 2">
    <name type="scientific">Pseudomonas syringae pv. cilantro</name>
    <dbReference type="NCBI Taxonomy" id="81035"/>
    <lineage>
        <taxon>Bacteria</taxon>
        <taxon>Pseudomonadati</taxon>
        <taxon>Pseudomonadota</taxon>
        <taxon>Gammaproteobacteria</taxon>
        <taxon>Pseudomonadales</taxon>
        <taxon>Pseudomonadaceae</taxon>
        <taxon>Pseudomonas</taxon>
        <taxon>Pseudomonas syringae</taxon>
    </lineage>
</organism>
<reference evidence="1 2" key="2">
    <citation type="submission" date="2015-10" db="EMBL/GenBank/DDBJ databases">
        <title>Comparative genomics and high-throughput reverse genetic screens identify a new phytobacterial MAMP and an Arabidopsis receptor required for immune elicitation.</title>
        <authorList>
            <person name="Mott G.A."/>
            <person name="Thakur S."/>
            <person name="Wang P.W."/>
            <person name="Desveaux D."/>
            <person name="Guttman D.S."/>
        </authorList>
    </citation>
    <scope>NUCLEOTIDE SEQUENCE [LARGE SCALE GENOMIC DNA]</scope>
    <source>
        <strain evidence="1 2">0788_9</strain>
    </source>
</reference>
<evidence type="ECO:0000313" key="1">
    <source>
        <dbReference type="EMBL" id="KPC23962.1"/>
    </source>
</evidence>
<reference evidence="1 2" key="1">
    <citation type="submission" date="2015-07" db="EMBL/GenBank/DDBJ databases">
        <authorList>
            <person name="Noorani M."/>
        </authorList>
    </citation>
    <scope>NUCLEOTIDE SEQUENCE [LARGE SCALE GENOMIC DNA]</scope>
    <source>
        <strain evidence="1 2">0788_9</strain>
    </source>
</reference>